<evidence type="ECO:0000313" key="2">
    <source>
        <dbReference type="Proteomes" id="UP000051330"/>
    </source>
</evidence>
<dbReference type="STRING" id="1423792.FD09_GL000352"/>
<comment type="caution">
    <text evidence="1">The sequence shown here is derived from an EMBL/GenBank/DDBJ whole genome shotgun (WGS) entry which is preliminary data.</text>
</comment>
<keyword evidence="2" id="KW-1185">Reference proteome</keyword>
<sequence length="247" mass="27380">MFRSWRKGIFIVLLGLFFIGVTGCTQAKSGQPATESSRTAQVTNQKIPVNYYYPSSDSASATQVKQQLALLGDLPIAIQAQSLTSAAGQKTAAQLTGKNAAASTDPVLTIAGQPVVGKKVINQNLFKLVSETALQNLTTKQREQWLQANQSADTYTFFYKPECPYCNAVERYWSTMAAQGTYANKKPVIHFINVLDPKNADIVSAYYSRYKVQQNEHIVPLLFKQQGYIVGSQKIMREFDARYGSQN</sequence>
<dbReference type="Gene3D" id="3.40.30.10">
    <property type="entry name" value="Glutaredoxin"/>
    <property type="match status" value="1"/>
</dbReference>
<dbReference type="PROSITE" id="PS51354">
    <property type="entry name" value="GLUTAREDOXIN_2"/>
    <property type="match status" value="1"/>
</dbReference>
<dbReference type="SUPFAM" id="SSF52833">
    <property type="entry name" value="Thioredoxin-like"/>
    <property type="match status" value="1"/>
</dbReference>
<dbReference type="Proteomes" id="UP000051330">
    <property type="component" value="Unassembled WGS sequence"/>
</dbReference>
<accession>A0A0R1N399</accession>
<evidence type="ECO:0000313" key="1">
    <source>
        <dbReference type="EMBL" id="KRL14695.1"/>
    </source>
</evidence>
<dbReference type="RefSeq" id="WP_057817615.1">
    <property type="nucleotide sequence ID" value="NZ_AZEC01000001.1"/>
</dbReference>
<proteinExistence type="predicted"/>
<dbReference type="AlphaFoldDB" id="A0A0R1N399"/>
<organism evidence="1 2">
    <name type="scientific">Schleiferilactobacillus perolens DSM 12744</name>
    <dbReference type="NCBI Taxonomy" id="1423792"/>
    <lineage>
        <taxon>Bacteria</taxon>
        <taxon>Bacillati</taxon>
        <taxon>Bacillota</taxon>
        <taxon>Bacilli</taxon>
        <taxon>Lactobacillales</taxon>
        <taxon>Lactobacillaceae</taxon>
        <taxon>Schleiferilactobacillus</taxon>
    </lineage>
</organism>
<reference evidence="1 2" key="1">
    <citation type="journal article" date="2015" name="Genome Announc.">
        <title>Expanding the biotechnology potential of lactobacilli through comparative genomics of 213 strains and associated genera.</title>
        <authorList>
            <person name="Sun Z."/>
            <person name="Harris H.M."/>
            <person name="McCann A."/>
            <person name="Guo C."/>
            <person name="Argimon S."/>
            <person name="Zhang W."/>
            <person name="Yang X."/>
            <person name="Jeffery I.B."/>
            <person name="Cooney J.C."/>
            <person name="Kagawa T.F."/>
            <person name="Liu W."/>
            <person name="Song Y."/>
            <person name="Salvetti E."/>
            <person name="Wrobel A."/>
            <person name="Rasinkangas P."/>
            <person name="Parkhill J."/>
            <person name="Rea M.C."/>
            <person name="O'Sullivan O."/>
            <person name="Ritari J."/>
            <person name="Douillard F.P."/>
            <person name="Paul Ross R."/>
            <person name="Yang R."/>
            <person name="Briner A.E."/>
            <person name="Felis G.E."/>
            <person name="de Vos W.M."/>
            <person name="Barrangou R."/>
            <person name="Klaenhammer T.R."/>
            <person name="Caufield P.W."/>
            <person name="Cui Y."/>
            <person name="Zhang H."/>
            <person name="O'Toole P.W."/>
        </authorList>
    </citation>
    <scope>NUCLEOTIDE SEQUENCE [LARGE SCALE GENOMIC DNA]</scope>
    <source>
        <strain evidence="1 2">DSM 12744</strain>
    </source>
</reference>
<dbReference type="PATRIC" id="fig|1423792.3.peg.354"/>
<dbReference type="InterPro" id="IPR036249">
    <property type="entry name" value="Thioredoxin-like_sf"/>
</dbReference>
<dbReference type="PROSITE" id="PS51257">
    <property type="entry name" value="PROKAR_LIPOPROTEIN"/>
    <property type="match status" value="1"/>
</dbReference>
<gene>
    <name evidence="1" type="ORF">FD09_GL000352</name>
</gene>
<protein>
    <submittedName>
        <fullName evidence="1">Uncharacterized protein</fullName>
    </submittedName>
</protein>
<name>A0A0R1N399_9LACO</name>
<dbReference type="OrthoDB" id="9780340at2"/>
<dbReference type="EMBL" id="AZEC01000001">
    <property type="protein sequence ID" value="KRL14695.1"/>
    <property type="molecule type" value="Genomic_DNA"/>
</dbReference>